<dbReference type="Pfam" id="PF20545">
    <property type="entry name" value="DUF6759"/>
    <property type="match status" value="1"/>
</dbReference>
<dbReference type="AlphaFoldDB" id="A0A521DM40"/>
<accession>A0A521DM40</accession>
<gene>
    <name evidence="2" type="ORF">SAMN06265171_105280</name>
</gene>
<evidence type="ECO:0000313" key="2">
    <source>
        <dbReference type="EMBL" id="SMO72783.1"/>
    </source>
</evidence>
<evidence type="ECO:0000313" key="3">
    <source>
        <dbReference type="Proteomes" id="UP000316916"/>
    </source>
</evidence>
<dbReference type="Proteomes" id="UP000316916">
    <property type="component" value="Unassembled WGS sequence"/>
</dbReference>
<dbReference type="InterPro" id="IPR046647">
    <property type="entry name" value="DUF6759"/>
</dbReference>
<name>A0A521DM40_9FLAO</name>
<keyword evidence="3" id="KW-1185">Reference proteome</keyword>
<feature type="domain" description="DUF6759" evidence="1">
    <location>
        <begin position="106"/>
        <end position="197"/>
    </location>
</feature>
<sequence>MKEIVKVKLLLIMAVMLIQCSGTKSLNSILVSNNINEIQNYLKRSHSDDPKNALLKKRIIDLKNDEWMKRSRDSKPIEIRPLTVNKDCDSDVDPEKFEKLLQADKIKHKDKTADFLNEMFSSNRDSPNAILVIKNHSHCNTILHITEGIEKYDLAVPHDGENFIVLEKGKYSISGSICGARYEKVKELNRGTCLTLSH</sequence>
<evidence type="ECO:0000259" key="1">
    <source>
        <dbReference type="Pfam" id="PF20545"/>
    </source>
</evidence>
<protein>
    <recommendedName>
        <fullName evidence="1">DUF6759 domain-containing protein</fullName>
    </recommendedName>
</protein>
<organism evidence="2 3">
    <name type="scientific">Chryseobacterium rhizoplanae</name>
    <dbReference type="NCBI Taxonomy" id="1609531"/>
    <lineage>
        <taxon>Bacteria</taxon>
        <taxon>Pseudomonadati</taxon>
        <taxon>Bacteroidota</taxon>
        <taxon>Flavobacteriia</taxon>
        <taxon>Flavobacteriales</taxon>
        <taxon>Weeksellaceae</taxon>
        <taxon>Chryseobacterium group</taxon>
        <taxon>Chryseobacterium</taxon>
    </lineage>
</organism>
<dbReference type="EMBL" id="FXTC01000005">
    <property type="protein sequence ID" value="SMO72783.1"/>
    <property type="molecule type" value="Genomic_DNA"/>
</dbReference>
<proteinExistence type="predicted"/>
<reference evidence="2 3" key="1">
    <citation type="submission" date="2017-05" db="EMBL/GenBank/DDBJ databases">
        <authorList>
            <person name="Varghese N."/>
            <person name="Submissions S."/>
        </authorList>
    </citation>
    <scope>NUCLEOTIDE SEQUENCE [LARGE SCALE GENOMIC DNA]</scope>
    <source>
        <strain evidence="2 3">DSM 29371</strain>
    </source>
</reference>